<dbReference type="EMBL" id="CP158367">
    <property type="protein sequence ID" value="XBX75692.1"/>
    <property type="molecule type" value="Genomic_DNA"/>
</dbReference>
<evidence type="ECO:0000256" key="7">
    <source>
        <dbReference type="SAM" id="Phobius"/>
    </source>
</evidence>
<feature type="transmembrane region" description="Helical" evidence="7">
    <location>
        <begin position="79"/>
        <end position="103"/>
    </location>
</feature>
<dbReference type="PANTHER" id="PTHR43663">
    <property type="entry name" value="CHROMATE TRANSPORT PROTEIN-RELATED"/>
    <property type="match status" value="1"/>
</dbReference>
<keyword evidence="5 7" id="KW-1133">Transmembrane helix</keyword>
<reference evidence="8" key="1">
    <citation type="journal article" date="2013" name="Extremophiles">
        <title>Proteinivorax tanatarense gen. nov., sp. nov., an anaerobic, haloalkaliphilic, proteolytic bacterium isolated from a decaying algal bloom, and proposal of Proteinivoraceae fam. nov.</title>
        <authorList>
            <person name="Kevbrin V."/>
            <person name="Boltyanskaya Y."/>
            <person name="Zhilina T."/>
            <person name="Kolganova T."/>
            <person name="Lavrentjeva E."/>
            <person name="Kuznetsov B."/>
        </authorList>
    </citation>
    <scope>NUCLEOTIDE SEQUENCE</scope>
    <source>
        <strain evidence="8">Z-910T</strain>
    </source>
</reference>
<evidence type="ECO:0000256" key="2">
    <source>
        <dbReference type="ARBA" id="ARBA00005262"/>
    </source>
</evidence>
<comment type="subcellular location">
    <subcellularLocation>
        <location evidence="1">Cell membrane</location>
        <topology evidence="1">Multi-pass membrane protein</topology>
    </subcellularLocation>
</comment>
<evidence type="ECO:0000256" key="1">
    <source>
        <dbReference type="ARBA" id="ARBA00004651"/>
    </source>
</evidence>
<keyword evidence="3" id="KW-1003">Cell membrane</keyword>
<feature type="transmembrane region" description="Helical" evidence="7">
    <location>
        <begin position="138"/>
        <end position="165"/>
    </location>
</feature>
<evidence type="ECO:0000256" key="4">
    <source>
        <dbReference type="ARBA" id="ARBA00022692"/>
    </source>
</evidence>
<dbReference type="GO" id="GO:0005886">
    <property type="term" value="C:plasma membrane"/>
    <property type="evidence" value="ECO:0007669"/>
    <property type="project" value="UniProtKB-SubCell"/>
</dbReference>
<dbReference type="AlphaFoldDB" id="A0AAU7VP07"/>
<accession>A0AAU7VP07</accession>
<dbReference type="InterPro" id="IPR003370">
    <property type="entry name" value="Chromate_transpt"/>
</dbReference>
<evidence type="ECO:0000256" key="5">
    <source>
        <dbReference type="ARBA" id="ARBA00022989"/>
    </source>
</evidence>
<organism evidence="8">
    <name type="scientific">Proteinivorax tanatarense</name>
    <dbReference type="NCBI Taxonomy" id="1260629"/>
    <lineage>
        <taxon>Bacteria</taxon>
        <taxon>Bacillati</taxon>
        <taxon>Bacillota</taxon>
        <taxon>Clostridia</taxon>
        <taxon>Eubacteriales</taxon>
        <taxon>Proteinivoracaceae</taxon>
        <taxon>Proteinivorax</taxon>
    </lineage>
</organism>
<feature type="transmembrane region" description="Helical" evidence="7">
    <location>
        <begin position="109"/>
        <end position="126"/>
    </location>
</feature>
<sequence>MLLKMFTTFFKIGAFTFGGGYAMLPIIQREVVEKHGWVSEDEFYEVLAVSQSGPGAVAINTAIYLGYRIKKVPGSIIGALGVVLPSFLIILAFATFLNFFLSLPVGENFFSGIRPAVVGLLVSVTVKMMKKLKTKSQWALFGICALLLAAFDLHPVYIILLSALYGACFSSSVLPQRSESN</sequence>
<reference evidence="8" key="2">
    <citation type="submission" date="2024-06" db="EMBL/GenBank/DDBJ databases">
        <authorList>
            <person name="Petrova K.O."/>
            <person name="Toshchakov S.V."/>
            <person name="Boltjanskaja Y.V."/>
            <person name="Kevbrin V."/>
        </authorList>
    </citation>
    <scope>NUCLEOTIDE SEQUENCE</scope>
    <source>
        <strain evidence="8">Z-910T</strain>
    </source>
</reference>
<keyword evidence="6 7" id="KW-0472">Membrane</keyword>
<evidence type="ECO:0000256" key="3">
    <source>
        <dbReference type="ARBA" id="ARBA00022475"/>
    </source>
</evidence>
<protein>
    <submittedName>
        <fullName evidence="8">Chromate transporter</fullName>
    </submittedName>
</protein>
<evidence type="ECO:0000313" key="8">
    <source>
        <dbReference type="EMBL" id="XBX75692.1"/>
    </source>
</evidence>
<dbReference type="PANTHER" id="PTHR43663:SF2">
    <property type="entry name" value="CHROMATE TRANSPORT PROTEIN-RELATED"/>
    <property type="match status" value="1"/>
</dbReference>
<gene>
    <name evidence="8" type="ORF">PRVXT_000845</name>
</gene>
<name>A0AAU7VP07_9FIRM</name>
<proteinExistence type="inferred from homology"/>
<evidence type="ECO:0000256" key="6">
    <source>
        <dbReference type="ARBA" id="ARBA00023136"/>
    </source>
</evidence>
<dbReference type="GO" id="GO:0015109">
    <property type="term" value="F:chromate transmembrane transporter activity"/>
    <property type="evidence" value="ECO:0007669"/>
    <property type="project" value="InterPro"/>
</dbReference>
<dbReference type="RefSeq" id="WP_350344432.1">
    <property type="nucleotide sequence ID" value="NZ_CP158367.1"/>
</dbReference>
<dbReference type="InterPro" id="IPR052518">
    <property type="entry name" value="CHR_Transporter"/>
</dbReference>
<dbReference type="Pfam" id="PF02417">
    <property type="entry name" value="Chromate_transp"/>
    <property type="match status" value="1"/>
</dbReference>
<comment type="similarity">
    <text evidence="2">Belongs to the chromate ion transporter (CHR) (TC 2.A.51) family.</text>
</comment>
<keyword evidence="4 7" id="KW-0812">Transmembrane</keyword>